<feature type="region of interest" description="Disordered" evidence="1">
    <location>
        <begin position="1"/>
        <end position="21"/>
    </location>
</feature>
<gene>
    <name evidence="2" type="ORF">LSAT_V11C600299810</name>
</gene>
<dbReference type="Proteomes" id="UP000235145">
    <property type="component" value="Unassembled WGS sequence"/>
</dbReference>
<protein>
    <submittedName>
        <fullName evidence="2">Uncharacterized protein</fullName>
    </submittedName>
</protein>
<evidence type="ECO:0000256" key="1">
    <source>
        <dbReference type="SAM" id="MobiDB-lite"/>
    </source>
</evidence>
<dbReference type="EMBL" id="NBSK02000006">
    <property type="protein sequence ID" value="KAJ0199527.1"/>
    <property type="molecule type" value="Genomic_DNA"/>
</dbReference>
<evidence type="ECO:0000313" key="2">
    <source>
        <dbReference type="EMBL" id="KAJ0199527.1"/>
    </source>
</evidence>
<sequence length="97" mass="11497">MGGNEDATEVENPQDYEDDNVPNLKCKAMFNKDIPWKKQLSILANGYQLCYEKKITVKDYWLSFVTMSKEHSFQIKSFFNEHNYTRNFKLGSIVNYR</sequence>
<reference evidence="2 3" key="1">
    <citation type="journal article" date="2017" name="Nat. Commun.">
        <title>Genome assembly with in vitro proximity ligation data and whole-genome triplication in lettuce.</title>
        <authorList>
            <person name="Reyes-Chin-Wo S."/>
            <person name="Wang Z."/>
            <person name="Yang X."/>
            <person name="Kozik A."/>
            <person name="Arikit S."/>
            <person name="Song C."/>
            <person name="Xia L."/>
            <person name="Froenicke L."/>
            <person name="Lavelle D.O."/>
            <person name="Truco M.J."/>
            <person name="Xia R."/>
            <person name="Zhu S."/>
            <person name="Xu C."/>
            <person name="Xu H."/>
            <person name="Xu X."/>
            <person name="Cox K."/>
            <person name="Korf I."/>
            <person name="Meyers B.C."/>
            <person name="Michelmore R.W."/>
        </authorList>
    </citation>
    <scope>NUCLEOTIDE SEQUENCE [LARGE SCALE GENOMIC DNA]</scope>
    <source>
        <strain evidence="3">cv. Salinas</strain>
        <tissue evidence="2">Seedlings</tissue>
    </source>
</reference>
<dbReference type="AlphaFoldDB" id="A0A9R1V6S6"/>
<accession>A0A9R1V6S6</accession>
<proteinExistence type="predicted"/>
<keyword evidence="3" id="KW-1185">Reference proteome</keyword>
<organism evidence="2 3">
    <name type="scientific">Lactuca sativa</name>
    <name type="common">Garden lettuce</name>
    <dbReference type="NCBI Taxonomy" id="4236"/>
    <lineage>
        <taxon>Eukaryota</taxon>
        <taxon>Viridiplantae</taxon>
        <taxon>Streptophyta</taxon>
        <taxon>Embryophyta</taxon>
        <taxon>Tracheophyta</taxon>
        <taxon>Spermatophyta</taxon>
        <taxon>Magnoliopsida</taxon>
        <taxon>eudicotyledons</taxon>
        <taxon>Gunneridae</taxon>
        <taxon>Pentapetalae</taxon>
        <taxon>asterids</taxon>
        <taxon>campanulids</taxon>
        <taxon>Asterales</taxon>
        <taxon>Asteraceae</taxon>
        <taxon>Cichorioideae</taxon>
        <taxon>Cichorieae</taxon>
        <taxon>Lactucinae</taxon>
        <taxon>Lactuca</taxon>
    </lineage>
</organism>
<comment type="caution">
    <text evidence="2">The sequence shown here is derived from an EMBL/GenBank/DDBJ whole genome shotgun (WGS) entry which is preliminary data.</text>
</comment>
<feature type="compositionally biased region" description="Acidic residues" evidence="1">
    <location>
        <begin position="1"/>
        <end position="20"/>
    </location>
</feature>
<name>A0A9R1V6S6_LACSA</name>
<evidence type="ECO:0000313" key="3">
    <source>
        <dbReference type="Proteomes" id="UP000235145"/>
    </source>
</evidence>